<feature type="compositionally biased region" description="Basic and acidic residues" evidence="1">
    <location>
        <begin position="284"/>
        <end position="297"/>
    </location>
</feature>
<dbReference type="Proteomes" id="UP000541558">
    <property type="component" value="Unassembled WGS sequence"/>
</dbReference>
<accession>A0A8H5B5Q7</accession>
<comment type="caution">
    <text evidence="2">The sequence shown here is derived from an EMBL/GenBank/DDBJ whole genome shotgun (WGS) entry which is preliminary data.</text>
</comment>
<feature type="region of interest" description="Disordered" evidence="1">
    <location>
        <begin position="195"/>
        <end position="297"/>
    </location>
</feature>
<dbReference type="OrthoDB" id="10311810at2759"/>
<organism evidence="2 3">
    <name type="scientific">Ephemerocybe angulata</name>
    <dbReference type="NCBI Taxonomy" id="980116"/>
    <lineage>
        <taxon>Eukaryota</taxon>
        <taxon>Fungi</taxon>
        <taxon>Dikarya</taxon>
        <taxon>Basidiomycota</taxon>
        <taxon>Agaricomycotina</taxon>
        <taxon>Agaricomycetes</taxon>
        <taxon>Agaricomycetidae</taxon>
        <taxon>Agaricales</taxon>
        <taxon>Agaricineae</taxon>
        <taxon>Psathyrellaceae</taxon>
        <taxon>Ephemerocybe</taxon>
    </lineage>
</organism>
<name>A0A8H5B5Q7_9AGAR</name>
<sequence length="351" mass="38370">MPQRPTPVETESSALIIGDCHLVLDARRYDHLHAKMTPARPALRIDTSGCSLPRTNEPLPTHPNPKGTAAIPLSSAYEPPESATTAQPRSALDSIRTQSEYVARPNGHARAPQLQGWHSEALLTSETLGAYSDSEIVEEVVLRPSSSHPLSPHSSFQEVTLDGPGVEVRLVSSLYATEIRITEIEAQDGYKTTRTIIRPTAASSASTRSTTSASQPRPSKQLGLSPISPIARLFSRDRSSTPAAPLKAARSPLVHDTQAKTPRTSKPAWHIPSLGLSGSRKHSGRPEVRSRSSHSFEEDIDYLQAKLEKEAFGGGNNAIRIAMEVEHSVVVEKQSRTRRRHHHHSPNVRRT</sequence>
<keyword evidence="3" id="KW-1185">Reference proteome</keyword>
<proteinExistence type="predicted"/>
<evidence type="ECO:0000256" key="1">
    <source>
        <dbReference type="SAM" id="MobiDB-lite"/>
    </source>
</evidence>
<dbReference type="EMBL" id="JAACJK010000219">
    <property type="protein sequence ID" value="KAF5317025.1"/>
    <property type="molecule type" value="Genomic_DNA"/>
</dbReference>
<dbReference type="AlphaFoldDB" id="A0A8H5B5Q7"/>
<feature type="compositionally biased region" description="Low complexity" evidence="1">
    <location>
        <begin position="198"/>
        <end position="219"/>
    </location>
</feature>
<reference evidence="2 3" key="1">
    <citation type="journal article" date="2020" name="ISME J.">
        <title>Uncovering the hidden diversity of litter-decomposition mechanisms in mushroom-forming fungi.</title>
        <authorList>
            <person name="Floudas D."/>
            <person name="Bentzer J."/>
            <person name="Ahren D."/>
            <person name="Johansson T."/>
            <person name="Persson P."/>
            <person name="Tunlid A."/>
        </authorList>
    </citation>
    <scope>NUCLEOTIDE SEQUENCE [LARGE SCALE GENOMIC DNA]</scope>
    <source>
        <strain evidence="2 3">CBS 175.51</strain>
    </source>
</reference>
<evidence type="ECO:0000313" key="3">
    <source>
        <dbReference type="Proteomes" id="UP000541558"/>
    </source>
</evidence>
<evidence type="ECO:0000313" key="2">
    <source>
        <dbReference type="EMBL" id="KAF5317025.1"/>
    </source>
</evidence>
<gene>
    <name evidence="2" type="ORF">D9611_003764</name>
</gene>
<feature type="region of interest" description="Disordered" evidence="1">
    <location>
        <begin position="45"/>
        <end position="91"/>
    </location>
</feature>
<protein>
    <submittedName>
        <fullName evidence="2">Uncharacterized protein</fullName>
    </submittedName>
</protein>